<proteinExistence type="predicted"/>
<gene>
    <name evidence="2" type="ORF">CPB84DRAFT_1553429</name>
</gene>
<dbReference type="Proteomes" id="UP000724874">
    <property type="component" value="Unassembled WGS sequence"/>
</dbReference>
<keyword evidence="3" id="KW-1185">Reference proteome</keyword>
<reference evidence="2" key="1">
    <citation type="submission" date="2020-11" db="EMBL/GenBank/DDBJ databases">
        <authorList>
            <consortium name="DOE Joint Genome Institute"/>
            <person name="Ahrendt S."/>
            <person name="Riley R."/>
            <person name="Andreopoulos W."/>
            <person name="LaButti K."/>
            <person name="Pangilinan J."/>
            <person name="Ruiz-duenas F.J."/>
            <person name="Barrasa J.M."/>
            <person name="Sanchez-Garcia M."/>
            <person name="Camarero S."/>
            <person name="Miyauchi S."/>
            <person name="Serrano A."/>
            <person name="Linde D."/>
            <person name="Babiker R."/>
            <person name="Drula E."/>
            <person name="Ayuso-Fernandez I."/>
            <person name="Pacheco R."/>
            <person name="Padilla G."/>
            <person name="Ferreira P."/>
            <person name="Barriuso J."/>
            <person name="Kellner H."/>
            <person name="Castanera R."/>
            <person name="Alfaro M."/>
            <person name="Ramirez L."/>
            <person name="Pisabarro A.G."/>
            <person name="Kuo A."/>
            <person name="Tritt A."/>
            <person name="Lipzen A."/>
            <person name="He G."/>
            <person name="Yan M."/>
            <person name="Ng V."/>
            <person name="Cullen D."/>
            <person name="Martin F."/>
            <person name="Rosso M.-N."/>
            <person name="Henrissat B."/>
            <person name="Hibbett D."/>
            <person name="Martinez A.T."/>
            <person name="Grigoriev I.V."/>
        </authorList>
    </citation>
    <scope>NUCLEOTIDE SEQUENCE</scope>
    <source>
        <strain evidence="2">AH 44721</strain>
    </source>
</reference>
<sequence>MVCVLMFLAIYSSCLLLSTSLHSPALLSSSHENNEHTSFWMPKRETKSDPRFAALLIVIPLHAIGWPSWLLKIKDKKTCGVLIRSTWCVVRGRRSAWSGRDSMLDMNPQVEVGYSPG</sequence>
<protein>
    <recommendedName>
        <fullName evidence="4">Secreted protein</fullName>
    </recommendedName>
</protein>
<dbReference type="AlphaFoldDB" id="A0A9P5NI15"/>
<evidence type="ECO:0000256" key="1">
    <source>
        <dbReference type="SAM" id="SignalP"/>
    </source>
</evidence>
<feature type="chain" id="PRO_5040351198" description="Secreted protein" evidence="1">
    <location>
        <begin position="21"/>
        <end position="117"/>
    </location>
</feature>
<feature type="signal peptide" evidence="1">
    <location>
        <begin position="1"/>
        <end position="20"/>
    </location>
</feature>
<dbReference type="EMBL" id="JADNYJ010000098">
    <property type="protein sequence ID" value="KAF8886075.1"/>
    <property type="molecule type" value="Genomic_DNA"/>
</dbReference>
<evidence type="ECO:0000313" key="2">
    <source>
        <dbReference type="EMBL" id="KAF8886075.1"/>
    </source>
</evidence>
<evidence type="ECO:0000313" key="3">
    <source>
        <dbReference type="Proteomes" id="UP000724874"/>
    </source>
</evidence>
<keyword evidence="1" id="KW-0732">Signal</keyword>
<evidence type="ECO:0008006" key="4">
    <source>
        <dbReference type="Google" id="ProtNLM"/>
    </source>
</evidence>
<comment type="caution">
    <text evidence="2">The sequence shown here is derived from an EMBL/GenBank/DDBJ whole genome shotgun (WGS) entry which is preliminary data.</text>
</comment>
<accession>A0A9P5NI15</accession>
<organism evidence="2 3">
    <name type="scientific">Gymnopilus junonius</name>
    <name type="common">Spectacular rustgill mushroom</name>
    <name type="synonym">Gymnopilus spectabilis subsp. junonius</name>
    <dbReference type="NCBI Taxonomy" id="109634"/>
    <lineage>
        <taxon>Eukaryota</taxon>
        <taxon>Fungi</taxon>
        <taxon>Dikarya</taxon>
        <taxon>Basidiomycota</taxon>
        <taxon>Agaricomycotina</taxon>
        <taxon>Agaricomycetes</taxon>
        <taxon>Agaricomycetidae</taxon>
        <taxon>Agaricales</taxon>
        <taxon>Agaricineae</taxon>
        <taxon>Hymenogastraceae</taxon>
        <taxon>Gymnopilus</taxon>
    </lineage>
</organism>
<name>A0A9P5NI15_GYMJU</name>